<keyword evidence="2" id="KW-1185">Reference proteome</keyword>
<accession>A0A8D0D4F5</accession>
<organism evidence="1 2">
    <name type="scientific">Sander lucioperca</name>
    <name type="common">Pike-perch</name>
    <name type="synonym">Perca lucioperca</name>
    <dbReference type="NCBI Taxonomy" id="283035"/>
    <lineage>
        <taxon>Eukaryota</taxon>
        <taxon>Metazoa</taxon>
        <taxon>Chordata</taxon>
        <taxon>Craniata</taxon>
        <taxon>Vertebrata</taxon>
        <taxon>Euteleostomi</taxon>
        <taxon>Actinopterygii</taxon>
        <taxon>Neopterygii</taxon>
        <taxon>Teleostei</taxon>
        <taxon>Neoteleostei</taxon>
        <taxon>Acanthomorphata</taxon>
        <taxon>Eupercaria</taxon>
        <taxon>Perciformes</taxon>
        <taxon>Percoidei</taxon>
        <taxon>Percidae</taxon>
        <taxon>Luciopercinae</taxon>
        <taxon>Sander</taxon>
    </lineage>
</organism>
<evidence type="ECO:0000313" key="1">
    <source>
        <dbReference type="Ensembl" id="ENSSLUP00000032613.1"/>
    </source>
</evidence>
<dbReference type="AlphaFoldDB" id="A0A8D0D4F5"/>
<name>A0A8D0D4F5_SANLU</name>
<proteinExistence type="predicted"/>
<sequence>QTLISIILHGLGPGSGLCSGLRGTRQACLVLSGNDCKLFDALGQDVRLTDMQQKNGTVRFRKRWWEGLQNVRFSDTWDKNGTRTPVSWVKVLSCLTHSPPPTNLLEQILILLSTIVSLNTMSSYSCCYARCVPYRR</sequence>
<evidence type="ECO:0000313" key="2">
    <source>
        <dbReference type="Proteomes" id="UP000694568"/>
    </source>
</evidence>
<reference evidence="1" key="2">
    <citation type="submission" date="2025-09" db="UniProtKB">
        <authorList>
            <consortium name="Ensembl"/>
        </authorList>
    </citation>
    <scope>IDENTIFICATION</scope>
</reference>
<reference evidence="1" key="1">
    <citation type="submission" date="2025-08" db="UniProtKB">
        <authorList>
            <consortium name="Ensembl"/>
        </authorList>
    </citation>
    <scope>IDENTIFICATION</scope>
</reference>
<dbReference type="Proteomes" id="UP000694568">
    <property type="component" value="Unplaced"/>
</dbReference>
<protein>
    <submittedName>
        <fullName evidence="1">Uncharacterized protein</fullName>
    </submittedName>
</protein>
<dbReference type="Ensembl" id="ENSSLUT00000033644.1">
    <property type="protein sequence ID" value="ENSSLUP00000032613.1"/>
    <property type="gene ID" value="ENSSLUG00000014564.1"/>
</dbReference>